<dbReference type="EMBL" id="JAPWDV010000001">
    <property type="protein sequence ID" value="KAJ6222546.1"/>
    <property type="molecule type" value="Genomic_DNA"/>
</dbReference>
<evidence type="ECO:0000256" key="12">
    <source>
        <dbReference type="PIRNR" id="PIRNR005727"/>
    </source>
</evidence>
<evidence type="ECO:0000256" key="2">
    <source>
        <dbReference type="ARBA" id="ARBA00017024"/>
    </source>
</evidence>
<dbReference type="InterPro" id="IPR016460">
    <property type="entry name" value="COPB1"/>
</dbReference>
<dbReference type="GO" id="GO:0006886">
    <property type="term" value="P:intracellular protein transport"/>
    <property type="evidence" value="ECO:0007669"/>
    <property type="project" value="InterPro"/>
</dbReference>
<evidence type="ECO:0000259" key="15">
    <source>
        <dbReference type="Pfam" id="PF14806"/>
    </source>
</evidence>
<dbReference type="GO" id="GO:0030126">
    <property type="term" value="C:COPI vesicle coat"/>
    <property type="evidence" value="ECO:0007669"/>
    <property type="project" value="InterPro"/>
</dbReference>
<dbReference type="SUPFAM" id="SSF48371">
    <property type="entry name" value="ARM repeat"/>
    <property type="match status" value="1"/>
</dbReference>
<dbReference type="GO" id="GO:0006891">
    <property type="term" value="P:intra-Golgi vesicle-mediated transport"/>
    <property type="evidence" value="ECO:0007669"/>
    <property type="project" value="TreeGrafter"/>
</dbReference>
<evidence type="ECO:0000259" key="13">
    <source>
        <dbReference type="Pfam" id="PF01602"/>
    </source>
</evidence>
<feature type="domain" description="Clathrin/coatomer adaptor adaptin-like N-terminal" evidence="13">
    <location>
        <begin position="25"/>
        <end position="544"/>
    </location>
</feature>
<dbReference type="InterPro" id="IPR029446">
    <property type="entry name" value="COPB1_appendage_platform_dom"/>
</dbReference>
<sequence length="991" mass="110562">MATTDSVCYTLINVETDDNINEVTIRNDIEKGDTKAKASALKKLIYMILNGEKFPPNMLMFVIRYLLPSNDHQIKKLLLIFWEIVPKRGPDGKLLHEMILVCDAYRKDLQHPNEYIRGSTLRFLCKLKEPELLEPLLPTIRTCLEHRHSYVRRNAVLAIFKIFVNFEFLIPDAPELVLDFLSRESDASCKRNAFLMLIHLDQKKALDYLNSCLEQIGSFNEILQLVIVELIYKVCISNPSERSKFIRAIYNLLSSSTSASVRYEAAATLITLSQAPTALKAAANCFIDICVKESDNNVKLIVLDRLISLKDTASGAERVLQDSLMDILRILSVATDLEVKQKVLNLSLDLINSRNVEEFIQLLKKEILKTQNEAHGTGDENSKYCQMLVRTIHSICMKYPESVNLTNILNTLFELLLNKNDESTAILVIVFCRQYISNNVQSKSFILGKLLEIFPSIRNVKVHRGLIWILGEFCDETDVQLKEVLTLIKSSLGDLPIVESELNKLEEHEDGTGKDSNSNTISHLATSAKLVTADGSYATQSALNVSNKSDVNELSIPSLRNYLLNKSEFFIGTALANCLVKLALRYKKLSQDPSSVNTFIAECMLILTSILHLGKSKLVTQMINEDDYERVSLSLVILININSEKAITPEIEQLMNAIFLKETRSSLGSMLDNSKEGEIKLEPSSTSTPVAMNKNRKIESDDHLTFSQLINKANEQIENHFDVSLNQAIAGPTATSTSGKGSMVNDLLSTSKLSKVTQLTGFSDPIYSECYVNVNQYDIGLDVLIVNQTADTLQNCTLELSTIGDLKLVEKPQPIVLGPHDFANVRASIKVTSTENVIIFGNIVYDISGSTSDRNVVVLNDIYIDIMDYIIPASCSDAQFRQMWAEFEWENKVTVNTSINDLLSYLNHLIKSTNMKCLTPQKSLSGNCGFLAANLYAKSIFGEDALANVSIEKTSIDSPVTGHIRIRAKSQGMALSLGDKINTSQKTAKAA</sequence>
<dbReference type="GO" id="GO:0005198">
    <property type="term" value="F:structural molecule activity"/>
    <property type="evidence" value="ECO:0007669"/>
    <property type="project" value="InterPro"/>
</dbReference>
<dbReference type="Proteomes" id="UP001142055">
    <property type="component" value="Chromosome 1"/>
</dbReference>
<evidence type="ECO:0000256" key="8">
    <source>
        <dbReference type="ARBA" id="ARBA00023034"/>
    </source>
</evidence>
<keyword evidence="5" id="KW-0677">Repeat</keyword>
<name>A0A9Q0RQA5_BLOTA</name>
<dbReference type="Pfam" id="PF14806">
    <property type="entry name" value="Coatomer_b_Cpla"/>
    <property type="match status" value="1"/>
</dbReference>
<comment type="subcellular location">
    <subcellularLocation>
        <location evidence="12">Cytoplasm</location>
    </subcellularLocation>
    <subcellularLocation>
        <location evidence="1 12">Golgi apparatus membrane</location>
        <topology evidence="1 12">Peripheral membrane protein</topology>
        <orientation evidence="1 12">Cytoplasmic side</orientation>
    </subcellularLocation>
    <subcellularLocation>
        <location evidence="12">Cytoplasmic vesicle</location>
        <location evidence="12">COPI-coated vesicle membrane</location>
        <topology evidence="12">Peripheral membrane protein</topology>
        <orientation evidence="12">Cytoplasmic side</orientation>
    </subcellularLocation>
</comment>
<dbReference type="InterPro" id="IPR011710">
    <property type="entry name" value="Coatomer_bsu_C"/>
</dbReference>
<dbReference type="PIRSF" id="PIRSF005727">
    <property type="entry name" value="Coatomer_beta_subunit"/>
    <property type="match status" value="1"/>
</dbReference>
<dbReference type="InterPro" id="IPR002553">
    <property type="entry name" value="Clathrin/coatomer_adapt-like_N"/>
</dbReference>
<reference evidence="16" key="1">
    <citation type="submission" date="2022-12" db="EMBL/GenBank/DDBJ databases">
        <title>Genome assemblies of Blomia tropicalis.</title>
        <authorList>
            <person name="Cui Y."/>
        </authorList>
    </citation>
    <scope>NUCLEOTIDE SEQUENCE</scope>
    <source>
        <tissue evidence="16">Adult mites</tissue>
    </source>
</reference>
<feature type="domain" description="Coatomer beta subunit appendage platform" evidence="15">
    <location>
        <begin position="853"/>
        <end position="981"/>
    </location>
</feature>
<keyword evidence="3 12" id="KW-0813">Transport</keyword>
<proteinExistence type="predicted"/>
<accession>A0A9Q0RQA5</accession>
<gene>
    <name evidence="16" type="ORF">RDWZM_001091</name>
</gene>
<comment type="caution">
    <text evidence="16">The sequence shown here is derived from an EMBL/GenBank/DDBJ whole genome shotgun (WGS) entry which is preliminary data.</text>
</comment>
<dbReference type="GO" id="GO:0006888">
    <property type="term" value="P:endoplasmic reticulum to Golgi vesicle-mediated transport"/>
    <property type="evidence" value="ECO:0007669"/>
    <property type="project" value="TreeGrafter"/>
</dbReference>
<evidence type="ECO:0000256" key="9">
    <source>
        <dbReference type="ARBA" id="ARBA00023136"/>
    </source>
</evidence>
<evidence type="ECO:0000313" key="17">
    <source>
        <dbReference type="Proteomes" id="UP001142055"/>
    </source>
</evidence>
<keyword evidence="6 12" id="KW-0931">ER-Golgi transport</keyword>
<feature type="domain" description="Coatomer beta subunit C-terminal" evidence="14">
    <location>
        <begin position="701"/>
        <end position="846"/>
    </location>
</feature>
<evidence type="ECO:0000256" key="11">
    <source>
        <dbReference type="ARBA" id="ARBA00030841"/>
    </source>
</evidence>
<keyword evidence="4 12" id="KW-0963">Cytoplasm</keyword>
<dbReference type="InterPro" id="IPR011989">
    <property type="entry name" value="ARM-like"/>
</dbReference>
<evidence type="ECO:0000256" key="4">
    <source>
        <dbReference type="ARBA" id="ARBA00022490"/>
    </source>
</evidence>
<dbReference type="GO" id="GO:0000139">
    <property type="term" value="C:Golgi membrane"/>
    <property type="evidence" value="ECO:0007669"/>
    <property type="project" value="UniProtKB-SubCell"/>
</dbReference>
<dbReference type="Pfam" id="PF01602">
    <property type="entry name" value="Adaptin_N"/>
    <property type="match status" value="1"/>
</dbReference>
<keyword evidence="8 12" id="KW-0333">Golgi apparatus</keyword>
<evidence type="ECO:0000256" key="6">
    <source>
        <dbReference type="ARBA" id="ARBA00022892"/>
    </source>
</evidence>
<organism evidence="16 17">
    <name type="scientific">Blomia tropicalis</name>
    <name type="common">Mite</name>
    <dbReference type="NCBI Taxonomy" id="40697"/>
    <lineage>
        <taxon>Eukaryota</taxon>
        <taxon>Metazoa</taxon>
        <taxon>Ecdysozoa</taxon>
        <taxon>Arthropoda</taxon>
        <taxon>Chelicerata</taxon>
        <taxon>Arachnida</taxon>
        <taxon>Acari</taxon>
        <taxon>Acariformes</taxon>
        <taxon>Sarcoptiformes</taxon>
        <taxon>Astigmata</taxon>
        <taxon>Glycyphagoidea</taxon>
        <taxon>Echimyopodidae</taxon>
        <taxon>Blomia</taxon>
    </lineage>
</organism>
<evidence type="ECO:0000256" key="10">
    <source>
        <dbReference type="ARBA" id="ARBA00023329"/>
    </source>
</evidence>
<comment type="function">
    <text evidence="12">The coatomer is a cytosolic protein complex that binds to dilysine motifs and reversibly associates with Golgi non-clathrin-coated vesicles, which further mediate biosynthetic protein transport from the ER, via the Golgi up to the trans Golgi network. Coatomer complex is required for budding from Golgi membranes, and is essential for the retrograde Golgi-to-ER transport of dilysine-tagged proteins.</text>
</comment>
<dbReference type="Gene3D" id="1.25.10.10">
    <property type="entry name" value="Leucine-rich Repeat Variant"/>
    <property type="match status" value="1"/>
</dbReference>
<keyword evidence="17" id="KW-1185">Reference proteome</keyword>
<comment type="subunit">
    <text evidence="12">Oligomeric complex that consists of at least the alpha, beta, beta', gamma, delta, epsilon and zeta subunits.</text>
</comment>
<dbReference type="AlphaFoldDB" id="A0A9Q0RQA5"/>
<keyword evidence="9 12" id="KW-0472">Membrane</keyword>
<dbReference type="OMA" id="IYKNFDW"/>
<dbReference type="PANTHER" id="PTHR10635">
    <property type="entry name" value="COATOMER SUBUNIT BETA"/>
    <property type="match status" value="1"/>
</dbReference>
<dbReference type="PANTHER" id="PTHR10635:SF0">
    <property type="entry name" value="COATOMER SUBUNIT BETA"/>
    <property type="match status" value="1"/>
</dbReference>
<evidence type="ECO:0000256" key="3">
    <source>
        <dbReference type="ARBA" id="ARBA00022448"/>
    </source>
</evidence>
<keyword evidence="7 12" id="KW-0653">Protein transport</keyword>
<evidence type="ECO:0000259" key="14">
    <source>
        <dbReference type="Pfam" id="PF07718"/>
    </source>
</evidence>
<evidence type="ECO:0000256" key="5">
    <source>
        <dbReference type="ARBA" id="ARBA00022737"/>
    </source>
</evidence>
<protein>
    <recommendedName>
        <fullName evidence="2 12">Coatomer subunit beta</fullName>
    </recommendedName>
    <alternativeName>
        <fullName evidence="11 12">Beta-coat protein</fullName>
    </alternativeName>
</protein>
<dbReference type="Pfam" id="PF07718">
    <property type="entry name" value="Coatamer_beta_C"/>
    <property type="match status" value="1"/>
</dbReference>
<evidence type="ECO:0000256" key="7">
    <source>
        <dbReference type="ARBA" id="ARBA00022927"/>
    </source>
</evidence>
<evidence type="ECO:0000256" key="1">
    <source>
        <dbReference type="ARBA" id="ARBA00004255"/>
    </source>
</evidence>
<dbReference type="OrthoDB" id="10261439at2759"/>
<dbReference type="InterPro" id="IPR016024">
    <property type="entry name" value="ARM-type_fold"/>
</dbReference>
<keyword evidence="10 12" id="KW-0968">Cytoplasmic vesicle</keyword>
<evidence type="ECO:0000313" key="16">
    <source>
        <dbReference type="EMBL" id="KAJ6222546.1"/>
    </source>
</evidence>